<keyword evidence="3" id="KW-1185">Reference proteome</keyword>
<organism evidence="2 3">
    <name type="scientific">Phaeodactylum tricornutum (strain CCAP 1055/1)</name>
    <dbReference type="NCBI Taxonomy" id="556484"/>
    <lineage>
        <taxon>Eukaryota</taxon>
        <taxon>Sar</taxon>
        <taxon>Stramenopiles</taxon>
        <taxon>Ochrophyta</taxon>
        <taxon>Bacillariophyta</taxon>
        <taxon>Bacillariophyceae</taxon>
        <taxon>Bacillariophycidae</taxon>
        <taxon>Naviculales</taxon>
        <taxon>Phaeodactylaceae</taxon>
        <taxon>Phaeodactylum</taxon>
    </lineage>
</organism>
<evidence type="ECO:0000313" key="2">
    <source>
        <dbReference type="EMBL" id="EEC49455.1"/>
    </source>
</evidence>
<reference evidence="3" key="2">
    <citation type="submission" date="2008-08" db="EMBL/GenBank/DDBJ databases">
        <authorList>
            <consortium name="Diatom Consortium"/>
            <person name="Grigoriev I."/>
            <person name="Grimwood J."/>
            <person name="Kuo A."/>
            <person name="Otillar R.P."/>
            <person name="Salamov A."/>
            <person name="Detter J.C."/>
            <person name="Lindquist E."/>
            <person name="Shapiro H."/>
            <person name="Lucas S."/>
            <person name="Glavina del Rio T."/>
            <person name="Pitluck S."/>
            <person name="Rokhsar D."/>
            <person name="Bowler C."/>
        </authorList>
    </citation>
    <scope>GENOME REANNOTATION</scope>
    <source>
        <strain evidence="3">CCAP 1055/1</strain>
    </source>
</reference>
<dbReference type="GeneID" id="7199772"/>
<evidence type="ECO:0000313" key="3">
    <source>
        <dbReference type="Proteomes" id="UP000000759"/>
    </source>
</evidence>
<feature type="compositionally biased region" description="Polar residues" evidence="1">
    <location>
        <begin position="241"/>
        <end position="262"/>
    </location>
</feature>
<proteinExistence type="predicted"/>
<dbReference type="HOGENOM" id="CLU_506695_0_0_1"/>
<dbReference type="Proteomes" id="UP000000759">
    <property type="component" value="Chromosome 5"/>
</dbReference>
<protein>
    <submittedName>
        <fullName evidence="2">Uncharacterized protein</fullName>
    </submittedName>
</protein>
<feature type="compositionally biased region" description="Polar residues" evidence="1">
    <location>
        <begin position="299"/>
        <end position="317"/>
    </location>
</feature>
<dbReference type="RefSeq" id="XP_002178757.1">
    <property type="nucleotide sequence ID" value="XM_002178721.1"/>
</dbReference>
<reference evidence="2 3" key="1">
    <citation type="journal article" date="2008" name="Nature">
        <title>The Phaeodactylum genome reveals the evolutionary history of diatom genomes.</title>
        <authorList>
            <person name="Bowler C."/>
            <person name="Allen A.E."/>
            <person name="Badger J.H."/>
            <person name="Grimwood J."/>
            <person name="Jabbari K."/>
            <person name="Kuo A."/>
            <person name="Maheswari U."/>
            <person name="Martens C."/>
            <person name="Maumus F."/>
            <person name="Otillar R.P."/>
            <person name="Rayko E."/>
            <person name="Salamov A."/>
            <person name="Vandepoele K."/>
            <person name="Beszteri B."/>
            <person name="Gruber A."/>
            <person name="Heijde M."/>
            <person name="Katinka M."/>
            <person name="Mock T."/>
            <person name="Valentin K."/>
            <person name="Verret F."/>
            <person name="Berges J.A."/>
            <person name="Brownlee C."/>
            <person name="Cadoret J.P."/>
            <person name="Chiovitti A."/>
            <person name="Choi C.J."/>
            <person name="Coesel S."/>
            <person name="De Martino A."/>
            <person name="Detter J.C."/>
            <person name="Durkin C."/>
            <person name="Falciatore A."/>
            <person name="Fournet J."/>
            <person name="Haruta M."/>
            <person name="Huysman M.J."/>
            <person name="Jenkins B.D."/>
            <person name="Jiroutova K."/>
            <person name="Jorgensen R.E."/>
            <person name="Joubert Y."/>
            <person name="Kaplan A."/>
            <person name="Kroger N."/>
            <person name="Kroth P.G."/>
            <person name="La Roche J."/>
            <person name="Lindquist E."/>
            <person name="Lommer M."/>
            <person name="Martin-Jezequel V."/>
            <person name="Lopez P.J."/>
            <person name="Lucas S."/>
            <person name="Mangogna M."/>
            <person name="McGinnis K."/>
            <person name="Medlin L.K."/>
            <person name="Montsant A."/>
            <person name="Oudot-Le Secq M.P."/>
            <person name="Napoli C."/>
            <person name="Obornik M."/>
            <person name="Parker M.S."/>
            <person name="Petit J.L."/>
            <person name="Porcel B.M."/>
            <person name="Poulsen N."/>
            <person name="Robison M."/>
            <person name="Rychlewski L."/>
            <person name="Rynearson T.A."/>
            <person name="Schmutz J."/>
            <person name="Shapiro H."/>
            <person name="Siaut M."/>
            <person name="Stanley M."/>
            <person name="Sussman M.R."/>
            <person name="Taylor A.R."/>
            <person name="Vardi A."/>
            <person name="von Dassow P."/>
            <person name="Vyverman W."/>
            <person name="Willis A."/>
            <person name="Wyrwicz L.S."/>
            <person name="Rokhsar D.S."/>
            <person name="Weissenbach J."/>
            <person name="Armbrust E.V."/>
            <person name="Green B.R."/>
            <person name="Van de Peer Y."/>
            <person name="Grigoriev I.V."/>
        </authorList>
    </citation>
    <scope>NUCLEOTIDE SEQUENCE [LARGE SCALE GENOMIC DNA]</scope>
    <source>
        <strain evidence="2 3">CCAP 1055/1</strain>
    </source>
</reference>
<feature type="compositionally biased region" description="Basic and acidic residues" evidence="1">
    <location>
        <begin position="351"/>
        <end position="365"/>
    </location>
</feature>
<name>B7FVS7_PHATC</name>
<accession>B7FVS7</accession>
<dbReference type="EMBL" id="CM000608">
    <property type="protein sequence ID" value="EEC49455.1"/>
    <property type="molecule type" value="Genomic_DNA"/>
</dbReference>
<sequence>MPYWSSPRVGAIPQGTFTKTNNGNKKKELHQRKKGITMEGTNSKPPIGRLQDLKKQTALRLAQEQQESQGSFSSESPPGYVPKVASRNPFGVADPRLLPGRDSKSSFQSLAHLRHTGNSNGDFAYNRHRPEAAAGPHRLPTNGLPAGSSISKEDLKAPKERKASEKSKLPSHGLTVQELKEMTKARLQAEASQKHEDSEADHCCLSSLPASSSTFPLISDRPTGTPQPSATPTSLYGHRPSSVNSRSSFPDQLNREGWSSNESRVEAWENASASTSASDYWGSEYSDSLRVFHSHSPESHGQSSQRNRTFSSGTNDSPPALLGSAFYDPQAPFSQNRRRAATLSPHTGLKHVREDQPDFPGHDDLPGFPSFSNVSRPHHQSLAQDKELLTQQSYRYPPGLIGSDGNRARTSSLPAISRTSEDFGTEPFLSSRFGRVDEDNAQLFDQVFRDTATDHGTSSLDLIGGIEILGISGSRNSGFGAGMQLDNRLRAATWSEPSTDLFGPIGSGRDTLSSILNLSSADERPSFLPPDL</sequence>
<evidence type="ECO:0000256" key="1">
    <source>
        <dbReference type="SAM" id="MobiDB-lite"/>
    </source>
</evidence>
<feature type="compositionally biased region" description="Polar residues" evidence="1">
    <location>
        <begin position="208"/>
        <end position="234"/>
    </location>
</feature>
<feature type="compositionally biased region" description="Basic and acidic residues" evidence="1">
    <location>
        <begin position="192"/>
        <end position="202"/>
    </location>
</feature>
<feature type="region of interest" description="Disordered" evidence="1">
    <location>
        <begin position="293"/>
        <end position="380"/>
    </location>
</feature>
<dbReference type="AlphaFoldDB" id="B7FVS7"/>
<dbReference type="PaxDb" id="2850-Phatr44828"/>
<feature type="region of interest" description="Disordered" evidence="1">
    <location>
        <begin position="1"/>
        <end position="279"/>
    </location>
</feature>
<gene>
    <name evidence="2" type="ORF">PHATRDRAFT_44828</name>
</gene>
<feature type="compositionally biased region" description="Basic and acidic residues" evidence="1">
    <location>
        <begin position="151"/>
        <end position="168"/>
    </location>
</feature>
<feature type="compositionally biased region" description="Low complexity" evidence="1">
    <location>
        <begin position="63"/>
        <end position="76"/>
    </location>
</feature>
<dbReference type="OrthoDB" id="49660at2759"/>
<dbReference type="KEGG" id="pti:PHATRDRAFT_44828"/>
<dbReference type="InParanoid" id="B7FVS7"/>